<comment type="caution">
    <text evidence="2">The sequence shown here is derived from an EMBL/GenBank/DDBJ whole genome shotgun (WGS) entry which is preliminary data.</text>
</comment>
<evidence type="ECO:0000313" key="3">
    <source>
        <dbReference type="Proteomes" id="UP001148838"/>
    </source>
</evidence>
<keyword evidence="3" id="KW-1185">Reference proteome</keyword>
<reference evidence="2 3" key="1">
    <citation type="journal article" date="2022" name="Allergy">
        <title>Genome assembly and annotation of Periplaneta americana reveal a comprehensive cockroach allergen profile.</title>
        <authorList>
            <person name="Wang L."/>
            <person name="Xiong Q."/>
            <person name="Saelim N."/>
            <person name="Wang L."/>
            <person name="Nong W."/>
            <person name="Wan A.T."/>
            <person name="Shi M."/>
            <person name="Liu X."/>
            <person name="Cao Q."/>
            <person name="Hui J.H.L."/>
            <person name="Sookrung N."/>
            <person name="Leung T.F."/>
            <person name="Tungtrongchitr A."/>
            <person name="Tsui S.K.W."/>
        </authorList>
    </citation>
    <scope>NUCLEOTIDE SEQUENCE [LARGE SCALE GENOMIC DNA]</scope>
    <source>
        <strain evidence="2">PWHHKU_190912</strain>
    </source>
</reference>
<evidence type="ECO:0000256" key="1">
    <source>
        <dbReference type="SAM" id="MobiDB-lite"/>
    </source>
</evidence>
<accession>A0ABQ8TUL3</accession>
<evidence type="ECO:0000313" key="2">
    <source>
        <dbReference type="EMBL" id="KAJ4450389.1"/>
    </source>
</evidence>
<dbReference type="EMBL" id="JAJSOF020000003">
    <property type="protein sequence ID" value="KAJ4450389.1"/>
    <property type="molecule type" value="Genomic_DNA"/>
</dbReference>
<gene>
    <name evidence="2" type="ORF">ANN_01813</name>
</gene>
<protein>
    <submittedName>
        <fullName evidence="2">Uncharacterized protein</fullName>
    </submittedName>
</protein>
<proteinExistence type="predicted"/>
<sequence length="193" mass="21993">MSESINAYRVLVGRPEGKRPLGRPRRRWEDNIKMDLREMGYDDRDWINLAQDRDQWRASVRAAVNLRALTKISHRPSQRRGDSGTFFVGLPSSPPQSKTPPVFSLQGYIRIIREGRTLDSWNRSRTQDVGVGLYISGIGVGIKIHEVGVGLKMSEWVSKFLKSESDSSFVESESNSRFLESESDSRFVESSRT</sequence>
<dbReference type="Proteomes" id="UP001148838">
    <property type="component" value="Unassembled WGS sequence"/>
</dbReference>
<feature type="region of interest" description="Disordered" evidence="1">
    <location>
        <begin position="74"/>
        <end position="102"/>
    </location>
</feature>
<name>A0ABQ8TUL3_PERAM</name>
<feature type="compositionally biased region" description="Basic and acidic residues" evidence="1">
    <location>
        <begin position="179"/>
        <end position="193"/>
    </location>
</feature>
<feature type="region of interest" description="Disordered" evidence="1">
    <location>
        <begin position="174"/>
        <end position="193"/>
    </location>
</feature>
<organism evidence="2 3">
    <name type="scientific">Periplaneta americana</name>
    <name type="common">American cockroach</name>
    <name type="synonym">Blatta americana</name>
    <dbReference type="NCBI Taxonomy" id="6978"/>
    <lineage>
        <taxon>Eukaryota</taxon>
        <taxon>Metazoa</taxon>
        <taxon>Ecdysozoa</taxon>
        <taxon>Arthropoda</taxon>
        <taxon>Hexapoda</taxon>
        <taxon>Insecta</taxon>
        <taxon>Pterygota</taxon>
        <taxon>Neoptera</taxon>
        <taxon>Polyneoptera</taxon>
        <taxon>Dictyoptera</taxon>
        <taxon>Blattodea</taxon>
        <taxon>Blattoidea</taxon>
        <taxon>Blattidae</taxon>
        <taxon>Blattinae</taxon>
        <taxon>Periplaneta</taxon>
    </lineage>
</organism>